<dbReference type="PROSITE" id="PS50853">
    <property type="entry name" value="FN3"/>
    <property type="match status" value="1"/>
</dbReference>
<evidence type="ECO:0000313" key="4">
    <source>
        <dbReference type="EMBL" id="VDH91839.1"/>
    </source>
</evidence>
<dbReference type="SUPFAM" id="SSF49265">
    <property type="entry name" value="Fibronectin type III"/>
    <property type="match status" value="1"/>
</dbReference>
<dbReference type="Proteomes" id="UP000596742">
    <property type="component" value="Unassembled WGS sequence"/>
</dbReference>
<proteinExistence type="predicted"/>
<evidence type="ECO:0000259" key="3">
    <source>
        <dbReference type="PROSITE" id="PS50853"/>
    </source>
</evidence>
<reference evidence="4" key="1">
    <citation type="submission" date="2018-11" db="EMBL/GenBank/DDBJ databases">
        <authorList>
            <person name="Alioto T."/>
            <person name="Alioto T."/>
        </authorList>
    </citation>
    <scope>NUCLEOTIDE SEQUENCE</scope>
</reference>
<feature type="compositionally biased region" description="Basic and acidic residues" evidence="1">
    <location>
        <begin position="189"/>
        <end position="200"/>
    </location>
</feature>
<keyword evidence="5" id="KW-1185">Reference proteome</keyword>
<evidence type="ECO:0000313" key="5">
    <source>
        <dbReference type="Proteomes" id="UP000596742"/>
    </source>
</evidence>
<evidence type="ECO:0000256" key="2">
    <source>
        <dbReference type="SAM" id="Phobius"/>
    </source>
</evidence>
<sequence length="209" mass="23639">MIVSWRSGFNGGTQQKFRVAWLNIRTQNTKYLPEIMDYGQGQIEQHIIQSLEPSTSYIIYVEATNKHGIVRSENNANCTTRSSLSQSNNTVATSVGASIGSSMLILIIAVLVFLFLRRRPCNKEENSKLYHSTYPDTSRQKTNIDQHTYDELQTIKTGSSTEYEEANSVSTYEEIGIANPGSYYQNTNKDNEESIQRHETSTVYANTKT</sequence>
<accession>A0A8B6BKB7</accession>
<dbReference type="InterPro" id="IPR013783">
    <property type="entry name" value="Ig-like_fold"/>
</dbReference>
<feature type="transmembrane region" description="Helical" evidence="2">
    <location>
        <begin position="91"/>
        <end position="116"/>
    </location>
</feature>
<gene>
    <name evidence="4" type="ORF">MGAL_10B026411</name>
</gene>
<dbReference type="Gene3D" id="2.60.40.10">
    <property type="entry name" value="Immunoglobulins"/>
    <property type="match status" value="1"/>
</dbReference>
<dbReference type="AlphaFoldDB" id="A0A8B6BKB7"/>
<dbReference type="OrthoDB" id="6108751at2759"/>
<keyword evidence="2" id="KW-1133">Transmembrane helix</keyword>
<dbReference type="InterPro" id="IPR003961">
    <property type="entry name" value="FN3_dom"/>
</dbReference>
<keyword evidence="2" id="KW-0812">Transmembrane</keyword>
<dbReference type="CDD" id="cd12087">
    <property type="entry name" value="TM_EGFR-like"/>
    <property type="match status" value="1"/>
</dbReference>
<dbReference type="EMBL" id="UYJE01000267">
    <property type="protein sequence ID" value="VDH91839.1"/>
    <property type="molecule type" value="Genomic_DNA"/>
</dbReference>
<keyword evidence="2" id="KW-0472">Membrane</keyword>
<organism evidence="4 5">
    <name type="scientific">Mytilus galloprovincialis</name>
    <name type="common">Mediterranean mussel</name>
    <dbReference type="NCBI Taxonomy" id="29158"/>
    <lineage>
        <taxon>Eukaryota</taxon>
        <taxon>Metazoa</taxon>
        <taxon>Spiralia</taxon>
        <taxon>Lophotrochozoa</taxon>
        <taxon>Mollusca</taxon>
        <taxon>Bivalvia</taxon>
        <taxon>Autobranchia</taxon>
        <taxon>Pteriomorphia</taxon>
        <taxon>Mytilida</taxon>
        <taxon>Mytiloidea</taxon>
        <taxon>Mytilidae</taxon>
        <taxon>Mytilinae</taxon>
        <taxon>Mytilus</taxon>
    </lineage>
</organism>
<protein>
    <recommendedName>
        <fullName evidence="3">Fibronectin type-III domain-containing protein</fullName>
    </recommendedName>
</protein>
<evidence type="ECO:0000256" key="1">
    <source>
        <dbReference type="SAM" id="MobiDB-lite"/>
    </source>
</evidence>
<feature type="region of interest" description="Disordered" evidence="1">
    <location>
        <begin position="184"/>
        <end position="209"/>
    </location>
</feature>
<dbReference type="InterPro" id="IPR036116">
    <property type="entry name" value="FN3_sf"/>
</dbReference>
<name>A0A8B6BKB7_MYTGA</name>
<feature type="domain" description="Fibronectin type-III" evidence="3">
    <location>
        <begin position="1"/>
        <end position="83"/>
    </location>
</feature>
<comment type="caution">
    <text evidence="4">The sequence shown here is derived from an EMBL/GenBank/DDBJ whole genome shotgun (WGS) entry which is preliminary data.</text>
</comment>